<dbReference type="InterPro" id="IPR037066">
    <property type="entry name" value="Plug_dom_sf"/>
</dbReference>
<dbReference type="InterPro" id="IPR011662">
    <property type="entry name" value="Secretin/TonB_short_N"/>
</dbReference>
<name>A0A1I2JJ94_9BACT</name>
<evidence type="ECO:0000256" key="4">
    <source>
        <dbReference type="PROSITE-ProRule" id="PRU01360"/>
    </source>
</evidence>
<dbReference type="FunFam" id="2.170.130.10:FF:000003">
    <property type="entry name" value="SusC/RagA family TonB-linked outer membrane protein"/>
    <property type="match status" value="1"/>
</dbReference>
<evidence type="ECO:0000256" key="3">
    <source>
        <dbReference type="ARBA" id="ARBA00023237"/>
    </source>
</evidence>
<gene>
    <name evidence="6" type="ORF">SAMN05216283_108184</name>
</gene>
<dbReference type="Pfam" id="PF13715">
    <property type="entry name" value="CarbopepD_reg_2"/>
    <property type="match status" value="1"/>
</dbReference>
<dbReference type="PROSITE" id="PS52016">
    <property type="entry name" value="TONB_DEPENDENT_REC_3"/>
    <property type="match status" value="1"/>
</dbReference>
<accession>A0A1I2JJ94</accession>
<dbReference type="SUPFAM" id="SSF49464">
    <property type="entry name" value="Carboxypeptidase regulatory domain-like"/>
    <property type="match status" value="1"/>
</dbReference>
<dbReference type="InterPro" id="IPR023997">
    <property type="entry name" value="TonB-dep_OMP_SusC/RagA_CS"/>
</dbReference>
<reference evidence="6 7" key="1">
    <citation type="submission" date="2016-10" db="EMBL/GenBank/DDBJ databases">
        <authorList>
            <person name="de Groot N.N."/>
        </authorList>
    </citation>
    <scope>NUCLEOTIDE SEQUENCE [LARGE SCALE GENOMIC DNA]</scope>
    <source>
        <strain evidence="6 7">CGMCC 1.9156</strain>
    </source>
</reference>
<comment type="similarity">
    <text evidence="4">Belongs to the TonB-dependent receptor family.</text>
</comment>
<evidence type="ECO:0000259" key="5">
    <source>
        <dbReference type="SMART" id="SM00965"/>
    </source>
</evidence>
<organism evidence="6 7">
    <name type="scientific">Sunxiuqinia elliptica</name>
    <dbReference type="NCBI Taxonomy" id="655355"/>
    <lineage>
        <taxon>Bacteria</taxon>
        <taxon>Pseudomonadati</taxon>
        <taxon>Bacteroidota</taxon>
        <taxon>Bacteroidia</taxon>
        <taxon>Marinilabiliales</taxon>
        <taxon>Prolixibacteraceae</taxon>
        <taxon>Sunxiuqinia</taxon>
    </lineage>
</organism>
<evidence type="ECO:0000313" key="7">
    <source>
        <dbReference type="Proteomes" id="UP000198964"/>
    </source>
</evidence>
<keyword evidence="7" id="KW-1185">Reference proteome</keyword>
<keyword evidence="1 4" id="KW-0813">Transport</keyword>
<dbReference type="AlphaFoldDB" id="A0A1I2JJ94"/>
<dbReference type="GO" id="GO:0009279">
    <property type="term" value="C:cell outer membrane"/>
    <property type="evidence" value="ECO:0007669"/>
    <property type="project" value="UniProtKB-SubCell"/>
</dbReference>
<dbReference type="STRING" id="655355.SAMN05216283_108184"/>
<keyword evidence="3 4" id="KW-0998">Cell outer membrane</keyword>
<keyword evidence="2 4" id="KW-0472">Membrane</keyword>
<dbReference type="InterPro" id="IPR008969">
    <property type="entry name" value="CarboxyPept-like_regulatory"/>
</dbReference>
<dbReference type="EMBL" id="FONW01000008">
    <property type="protein sequence ID" value="SFF53227.1"/>
    <property type="molecule type" value="Genomic_DNA"/>
</dbReference>
<dbReference type="NCBIfam" id="TIGR04057">
    <property type="entry name" value="SusC_RagA_signa"/>
    <property type="match status" value="1"/>
</dbReference>
<dbReference type="SMART" id="SM00965">
    <property type="entry name" value="STN"/>
    <property type="match status" value="1"/>
</dbReference>
<protein>
    <submittedName>
        <fullName evidence="6">TonB-linked outer membrane protein, SusC/RagA family</fullName>
    </submittedName>
</protein>
<dbReference type="InterPro" id="IPR023996">
    <property type="entry name" value="TonB-dep_OMP_SusC/RagA"/>
</dbReference>
<dbReference type="InterPro" id="IPR012910">
    <property type="entry name" value="Plug_dom"/>
</dbReference>
<comment type="subcellular location">
    <subcellularLocation>
        <location evidence="4">Cell outer membrane</location>
        <topology evidence="4">Multi-pass membrane protein</topology>
    </subcellularLocation>
</comment>
<dbReference type="Pfam" id="PF07660">
    <property type="entry name" value="STN"/>
    <property type="match status" value="1"/>
</dbReference>
<sequence length="1153" mass="129713">MTKFMKKSGTCAHFFHWKDCCAHFLRVMKLTVFLLFMGISVVLANETYSQSTTLSFRLEQSTIREVFEEIQNQSEFIIFYNDNQVDLSRRVNIKANQSSIDNILTQLLNGTDLAYHISDRQVIIFSEEKIVKRVGIELVDQGKKNISGLVKDDVGLGLPGVSIVVKGTTSGTVSDGNGEFTLQAAVGDTLLFSFIGKNPEERVVDERNIFEVVLYDDDTELEEIQVVAFGTQKKESVIASIETVKPSELKQPASNLTSALAGKIPGIISYQSTGEPGQDNAQFFVRGVTTFGYKTSPLILIDGFEANANDLARLEPDNIESFSILKDASATVLYGARGANGIILVVTKSGRKGPAKVNVRVDMHLARPTKMNELLDGVDYMNLYNQARISRDPILGAYYSQQKIQSTLDGDNPMLFPNINWYDELFEKSTVNKKVNMNVSGGGQVATYYVSGGYENETGLLKVADMNNFNNNIDINRVQLRSNVVFKLTPTTTLDTRIQGRFERYTGPYRSASSIFAMVMDSNPVDFPAVYEPDVKHEYADHILFGNTYVAGALKANPYAEMVRGYQDRNESSITAMATLSQDLEFVTKGLKLQAKASVNTWSKYSSTRSYSPFYYDLETYNQVTGEYTLFALNPTGGQAYLGDVYPGRDASGHYYFEARLNWERQFGKHNFGLMSVGMMEEYLLTGGNSTSIYETLPEKNMGNSGRATYDYDSRYFLEFAYGYNGSEKFSGSKRYGFFPSFGGGWLVSNESFWSPLEKVINTMKLKFTWGKVGNDAISGRSGRFFYLSDISKYGGAYRWGATFMNSYAGYTINRYANPDITWEVSTKYNAGVELGFLNESLKVQWDVFWDNRDQIYMTRQNFPSTAGLEAQISGNVGKVKSNGMEGSIDYQHIFNNDFWLTGRANFTYATNEFVELDEKDYPDEYLKRKGHHTNQWWGLIAERLFVDEVEIENSPKQDFGTYMAGDIKYKDVNGDGIVNSNDRVPLGFPTVPEIQYGFGLSAGYKEFDLSFFFQGNSRVSIFINPSTNGGIAPFAGRRNALALIAKDHWSETNPDVHAFWPRLSVTPLVNNIQTSSWWLRNGSFLRLKTVEMGYNLPKNLFNKAGLKSSRIYFSAENLFVLSPFKLWDPEMGRNGLGYPPNQRFNLGVQLSF</sequence>
<dbReference type="InterPro" id="IPR039426">
    <property type="entry name" value="TonB-dep_rcpt-like"/>
</dbReference>
<proteinExistence type="inferred from homology"/>
<evidence type="ECO:0000313" key="6">
    <source>
        <dbReference type="EMBL" id="SFF53227.1"/>
    </source>
</evidence>
<dbReference type="NCBIfam" id="TIGR04056">
    <property type="entry name" value="OMP_RagA_SusC"/>
    <property type="match status" value="1"/>
</dbReference>
<dbReference type="Proteomes" id="UP000198964">
    <property type="component" value="Unassembled WGS sequence"/>
</dbReference>
<keyword evidence="4" id="KW-0812">Transmembrane</keyword>
<evidence type="ECO:0000256" key="2">
    <source>
        <dbReference type="ARBA" id="ARBA00023136"/>
    </source>
</evidence>
<dbReference type="Pfam" id="PF07715">
    <property type="entry name" value="Plug"/>
    <property type="match status" value="1"/>
</dbReference>
<dbReference type="Gene3D" id="2.170.130.10">
    <property type="entry name" value="TonB-dependent receptor, plug domain"/>
    <property type="match status" value="1"/>
</dbReference>
<evidence type="ECO:0000256" key="1">
    <source>
        <dbReference type="ARBA" id="ARBA00022448"/>
    </source>
</evidence>
<feature type="domain" description="Secretin/TonB short N-terminal" evidence="5">
    <location>
        <begin position="76"/>
        <end position="127"/>
    </location>
</feature>
<dbReference type="SUPFAM" id="SSF56935">
    <property type="entry name" value="Porins"/>
    <property type="match status" value="1"/>
</dbReference>
<keyword evidence="4" id="KW-1134">Transmembrane beta strand</keyword>